<comment type="caution">
    <text evidence="1">The sequence shown here is derived from an EMBL/GenBank/DDBJ whole genome shotgun (WGS) entry which is preliminary data.</text>
</comment>
<keyword evidence="2" id="KW-1185">Reference proteome</keyword>
<evidence type="ECO:0000313" key="1">
    <source>
        <dbReference type="EMBL" id="MDN5214676.1"/>
    </source>
</evidence>
<reference evidence="1" key="1">
    <citation type="submission" date="2023-06" db="EMBL/GenBank/DDBJ databases">
        <title>Genomic of Agaribacillus aureum.</title>
        <authorList>
            <person name="Wang G."/>
        </authorList>
    </citation>
    <scope>NUCLEOTIDE SEQUENCE</scope>
    <source>
        <strain evidence="1">BMA12</strain>
    </source>
</reference>
<organism evidence="1 2">
    <name type="scientific">Agaribacillus aureus</name>
    <dbReference type="NCBI Taxonomy" id="3051825"/>
    <lineage>
        <taxon>Bacteria</taxon>
        <taxon>Pseudomonadati</taxon>
        <taxon>Bacteroidota</taxon>
        <taxon>Cytophagia</taxon>
        <taxon>Cytophagales</taxon>
        <taxon>Splendidivirgaceae</taxon>
        <taxon>Agaribacillus</taxon>
    </lineage>
</organism>
<dbReference type="Pfam" id="PF10851">
    <property type="entry name" value="DUF2652"/>
    <property type="match status" value="1"/>
</dbReference>
<name>A0ABT8LCB0_9BACT</name>
<dbReference type="InterPro" id="IPR020503">
    <property type="entry name" value="Uncharacterised_Rv2561"/>
</dbReference>
<accession>A0ABT8LCB0</accession>
<evidence type="ECO:0000313" key="2">
    <source>
        <dbReference type="Proteomes" id="UP001172083"/>
    </source>
</evidence>
<dbReference type="Proteomes" id="UP001172083">
    <property type="component" value="Unassembled WGS sequence"/>
</dbReference>
<gene>
    <name evidence="1" type="ORF">QQ020_21530</name>
</gene>
<dbReference type="EMBL" id="JAUJEB010000005">
    <property type="protein sequence ID" value="MDN5214676.1"/>
    <property type="molecule type" value="Genomic_DNA"/>
</dbReference>
<proteinExistence type="predicted"/>
<protein>
    <submittedName>
        <fullName evidence="1">DUF2652 domain-containing protein</fullName>
    </submittedName>
</protein>
<sequence length="236" mass="26814">MLALKNIAGTQEKVESTRNYSDVNSSLLFMPDITGFTRFVQQAEPRHSNHIISELLEVLIDSNHLGLEISELEGDAILFYKYEHVPSLASILVQARRMFENFHNHLKQYNASGICSCGAKNIPVDLSLKIIIHQGKFEFTKVKQYRKPHGFDLILTHKLLKNSIDEKEYILVTDGFNKEISSLNSHGFSGEDFLAGKTTYKDIGEISYQYLSLKPMLDRITKKGSDLPVCPMFVSR</sequence>
<dbReference type="RefSeq" id="WP_346760015.1">
    <property type="nucleotide sequence ID" value="NZ_JAUJEB010000005.1"/>
</dbReference>